<proteinExistence type="predicted"/>
<evidence type="ECO:0000313" key="1">
    <source>
        <dbReference type="EMBL" id="KAJ9114951.1"/>
    </source>
</evidence>
<gene>
    <name evidence="1" type="ORF">QFC20_001326</name>
</gene>
<evidence type="ECO:0000313" key="2">
    <source>
        <dbReference type="Proteomes" id="UP001230649"/>
    </source>
</evidence>
<keyword evidence="2" id="KW-1185">Reference proteome</keyword>
<dbReference type="EMBL" id="JASBWS010000007">
    <property type="protein sequence ID" value="KAJ9114951.1"/>
    <property type="molecule type" value="Genomic_DNA"/>
</dbReference>
<sequence length="386" mass="44244">MYPSTFSPTSLPPILVRLRRTLPPFATKLRRLRPVMPQRLHRQRAQAAAQRQRDNQRRQEQVQQLVLERERALQRESRRRLLAQREYERHLEKKRQEQEALRAWYVAEREARLNARRRADEARQQREERGFVEFLDSSNRHRPGTLEPETQQAEAFSESEAEEDEENNSDAMDKFLNALFEGFALQREATPSVERPHSTTANGFTATENINVNVEKDASPSTATELLKPNIEATATEQSKSIVDTAPQNTAETLEDAPEPVHGEFGPSRTPRNVGYARKQTRHTYFWNSPSPPPSTSKTLLHKTPPRTAASDDSTPFVPALTYTSTNVPYHSHAQSLLGLLVGADAVENSGDEQVRSKRKEFVRRVEVELDALERRKGEVWKAQRV</sequence>
<comment type="caution">
    <text evidence="1">The sequence shown here is derived from an EMBL/GenBank/DDBJ whole genome shotgun (WGS) entry which is preliminary data.</text>
</comment>
<accession>A0ACC2WU60</accession>
<organism evidence="1 2">
    <name type="scientific">Naganishia adeliensis</name>
    <dbReference type="NCBI Taxonomy" id="92952"/>
    <lineage>
        <taxon>Eukaryota</taxon>
        <taxon>Fungi</taxon>
        <taxon>Dikarya</taxon>
        <taxon>Basidiomycota</taxon>
        <taxon>Agaricomycotina</taxon>
        <taxon>Tremellomycetes</taxon>
        <taxon>Filobasidiales</taxon>
        <taxon>Filobasidiaceae</taxon>
        <taxon>Naganishia</taxon>
    </lineage>
</organism>
<name>A0ACC2WU60_9TREE</name>
<protein>
    <submittedName>
        <fullName evidence="1">Uncharacterized protein</fullName>
    </submittedName>
</protein>
<dbReference type="Proteomes" id="UP001230649">
    <property type="component" value="Unassembled WGS sequence"/>
</dbReference>
<reference evidence="1" key="1">
    <citation type="submission" date="2023-04" db="EMBL/GenBank/DDBJ databases">
        <title>Draft Genome sequencing of Naganishia species isolated from polar environments using Oxford Nanopore Technology.</title>
        <authorList>
            <person name="Leo P."/>
            <person name="Venkateswaran K."/>
        </authorList>
    </citation>
    <scope>NUCLEOTIDE SEQUENCE</scope>
    <source>
        <strain evidence="1">MNA-CCFEE 5262</strain>
    </source>
</reference>